<reference evidence="15 16" key="1">
    <citation type="submission" date="2017-11" db="EMBL/GenBank/DDBJ databases">
        <title>Draft genome sequence of magnetotactic bacterium Magnetospirillum kuznetsovii LBB-42.</title>
        <authorList>
            <person name="Grouzdev D.S."/>
            <person name="Rysina M.S."/>
            <person name="Baslerov R.V."/>
            <person name="Koziaeva V."/>
        </authorList>
    </citation>
    <scope>NUCLEOTIDE SEQUENCE [LARGE SCALE GENOMIC DNA]</scope>
    <source>
        <strain evidence="15 16">LBB-42</strain>
    </source>
</reference>
<dbReference type="PIRSF" id="PIRSF016636">
    <property type="entry name" value="AlgI_DltB"/>
    <property type="match status" value="1"/>
</dbReference>
<dbReference type="InterPro" id="IPR024194">
    <property type="entry name" value="Ac/AlaTfrase_AlgI/DltB"/>
</dbReference>
<dbReference type="Proteomes" id="UP000251075">
    <property type="component" value="Unassembled WGS sequence"/>
</dbReference>
<keyword evidence="7 14" id="KW-0812">Transmembrane</keyword>
<organism evidence="15 16">
    <name type="scientific">Paramagnetospirillum kuznetsovii</name>
    <dbReference type="NCBI Taxonomy" id="2053833"/>
    <lineage>
        <taxon>Bacteria</taxon>
        <taxon>Pseudomonadati</taxon>
        <taxon>Pseudomonadota</taxon>
        <taxon>Alphaproteobacteria</taxon>
        <taxon>Rhodospirillales</taxon>
        <taxon>Magnetospirillaceae</taxon>
        <taxon>Paramagnetospirillum</taxon>
    </lineage>
</organism>
<evidence type="ECO:0000256" key="3">
    <source>
        <dbReference type="ARBA" id="ARBA00010323"/>
    </source>
</evidence>
<accession>A0A364NXH6</accession>
<evidence type="ECO:0000256" key="2">
    <source>
        <dbReference type="ARBA" id="ARBA00005182"/>
    </source>
</evidence>
<comment type="similarity">
    <text evidence="3 13">Belongs to the membrane-bound acyltransferase family.</text>
</comment>
<evidence type="ECO:0000256" key="8">
    <source>
        <dbReference type="ARBA" id="ARBA00022841"/>
    </source>
</evidence>
<evidence type="ECO:0000256" key="12">
    <source>
        <dbReference type="ARBA" id="ARBA00031030"/>
    </source>
</evidence>
<dbReference type="PANTHER" id="PTHR13285:SF23">
    <property type="entry name" value="TEICHOIC ACID D-ALANYLTRANSFERASE"/>
    <property type="match status" value="1"/>
</dbReference>
<keyword evidence="16" id="KW-1185">Reference proteome</keyword>
<feature type="transmembrane region" description="Helical" evidence="14">
    <location>
        <begin position="314"/>
        <end position="344"/>
    </location>
</feature>
<feature type="transmembrane region" description="Helical" evidence="14">
    <location>
        <begin position="6"/>
        <end position="23"/>
    </location>
</feature>
<feature type="transmembrane region" description="Helical" evidence="14">
    <location>
        <begin position="462"/>
        <end position="479"/>
    </location>
</feature>
<name>A0A364NXH6_9PROT</name>
<sequence>MLFNSPLFLFVFLPICLVGFRLLARLSWSGALAFLTVASVVFYAWWDPIHSWPMVLSICANYAFGLALIRLRDGGWGGPVLILGVGLNLALLGWFKYAGFFATTLNQLAGFEFEVASSLIPLGISFFTFTQIAYLVDVRRREASEPGMVNYALFVTFFPHLIAGPIIHHKEMMPQFGSRKRASFNEDLAAGSAMFIIGLGKKLLLADPVVKYVTGAFTTSALGEPLGMIEAWQAALAYTVQIYFDFSAYSDMALGLARMFGIDLPVNFNSPYKSRNIIEFWRRWHMTLSRFLRDYLYFSLGGNRRGPWRRQINLMLVMLIGGLWHGAAWTFIIWGGLHGIYLVINHLWREWRGEGKGGALAQTASWALTLLAVVVAWVFFRAHSLGAALGMLAGMAGLHGLSSGSGGVAATSWQGLATVAGLLVISLVAPNSQQIMRLCHPGLAKVADPEHFGRLAWRPTPLWAVALAVLTVISVFSLWSPTEFLYYQF</sequence>
<evidence type="ECO:0000313" key="16">
    <source>
        <dbReference type="Proteomes" id="UP000251075"/>
    </source>
</evidence>
<feature type="transmembrane region" description="Helical" evidence="14">
    <location>
        <begin position="30"/>
        <end position="46"/>
    </location>
</feature>
<keyword evidence="5 13" id="KW-1003">Cell membrane</keyword>
<dbReference type="EMBL" id="PGTO01000007">
    <property type="protein sequence ID" value="RAU21801.1"/>
    <property type="molecule type" value="Genomic_DNA"/>
</dbReference>
<evidence type="ECO:0000313" key="15">
    <source>
        <dbReference type="EMBL" id="RAU21801.1"/>
    </source>
</evidence>
<evidence type="ECO:0000256" key="1">
    <source>
        <dbReference type="ARBA" id="ARBA00004651"/>
    </source>
</evidence>
<protein>
    <recommendedName>
        <fullName evidence="4">Probable alginate O-acetylase AlgI</fullName>
    </recommendedName>
    <alternativeName>
        <fullName evidence="12">Alginate biosynthesis protein AlgI</fullName>
    </alternativeName>
</protein>
<evidence type="ECO:0000256" key="9">
    <source>
        <dbReference type="ARBA" id="ARBA00022989"/>
    </source>
</evidence>
<evidence type="ECO:0000256" key="6">
    <source>
        <dbReference type="ARBA" id="ARBA00022679"/>
    </source>
</evidence>
<dbReference type="GO" id="GO:0016746">
    <property type="term" value="F:acyltransferase activity"/>
    <property type="evidence" value="ECO:0007669"/>
    <property type="project" value="UniProtKB-KW"/>
</dbReference>
<dbReference type="InterPro" id="IPR004299">
    <property type="entry name" value="MBOAT_fam"/>
</dbReference>
<feature type="transmembrane region" description="Helical" evidence="14">
    <location>
        <begin position="76"/>
        <end position="95"/>
    </location>
</feature>
<comment type="subcellular location">
    <subcellularLocation>
        <location evidence="1">Cell membrane</location>
        <topology evidence="1">Multi-pass membrane protein</topology>
    </subcellularLocation>
</comment>
<comment type="pathway">
    <text evidence="2">Glycan biosynthesis; alginate biosynthesis.</text>
</comment>
<evidence type="ECO:0000256" key="4">
    <source>
        <dbReference type="ARBA" id="ARBA00016084"/>
    </source>
</evidence>
<dbReference type="InterPro" id="IPR028362">
    <property type="entry name" value="AlgI"/>
</dbReference>
<dbReference type="AlphaFoldDB" id="A0A364NXH6"/>
<feature type="transmembrane region" description="Helical" evidence="14">
    <location>
        <begin position="115"/>
        <end position="136"/>
    </location>
</feature>
<dbReference type="PANTHER" id="PTHR13285">
    <property type="entry name" value="ACYLTRANSFERASE"/>
    <property type="match status" value="1"/>
</dbReference>
<feature type="transmembrane region" description="Helical" evidence="14">
    <location>
        <begin position="364"/>
        <end position="380"/>
    </location>
</feature>
<feature type="transmembrane region" description="Helical" evidence="14">
    <location>
        <begin position="408"/>
        <end position="429"/>
    </location>
</feature>
<evidence type="ECO:0000256" key="13">
    <source>
        <dbReference type="PIRNR" id="PIRNR016636"/>
    </source>
</evidence>
<dbReference type="GO" id="GO:0005886">
    <property type="term" value="C:plasma membrane"/>
    <property type="evidence" value="ECO:0007669"/>
    <property type="project" value="UniProtKB-SubCell"/>
</dbReference>
<evidence type="ECO:0000256" key="10">
    <source>
        <dbReference type="ARBA" id="ARBA00023136"/>
    </source>
</evidence>
<keyword evidence="10 13" id="KW-0472">Membrane</keyword>
<dbReference type="RefSeq" id="WP_112144555.1">
    <property type="nucleotide sequence ID" value="NZ_PGTO01000007.1"/>
</dbReference>
<proteinExistence type="inferred from homology"/>
<feature type="transmembrane region" description="Helical" evidence="14">
    <location>
        <begin position="52"/>
        <end position="69"/>
    </location>
</feature>
<keyword evidence="6 13" id="KW-0808">Transferase</keyword>
<gene>
    <name evidence="15" type="ORF">CU669_10870</name>
</gene>
<evidence type="ECO:0000256" key="11">
    <source>
        <dbReference type="ARBA" id="ARBA00023315"/>
    </source>
</evidence>
<keyword evidence="11 13" id="KW-0012">Acyltransferase</keyword>
<feature type="transmembrane region" description="Helical" evidence="14">
    <location>
        <begin position="148"/>
        <end position="168"/>
    </location>
</feature>
<keyword evidence="9 14" id="KW-1133">Transmembrane helix</keyword>
<keyword evidence="8" id="KW-0016">Alginate biosynthesis</keyword>
<dbReference type="Pfam" id="PF03062">
    <property type="entry name" value="MBOAT"/>
    <property type="match status" value="1"/>
</dbReference>
<evidence type="ECO:0000256" key="5">
    <source>
        <dbReference type="ARBA" id="ARBA00022475"/>
    </source>
</evidence>
<dbReference type="GO" id="GO:0042121">
    <property type="term" value="P:alginic acid biosynthetic process"/>
    <property type="evidence" value="ECO:0007669"/>
    <property type="project" value="UniProtKB-KW"/>
</dbReference>
<dbReference type="PIRSF" id="PIRSF500217">
    <property type="entry name" value="AlgI"/>
    <property type="match status" value="1"/>
</dbReference>
<dbReference type="InterPro" id="IPR051085">
    <property type="entry name" value="MB_O-acyltransferase"/>
</dbReference>
<comment type="caution">
    <text evidence="15">The sequence shown here is derived from an EMBL/GenBank/DDBJ whole genome shotgun (WGS) entry which is preliminary data.</text>
</comment>
<evidence type="ECO:0000256" key="14">
    <source>
        <dbReference type="SAM" id="Phobius"/>
    </source>
</evidence>
<evidence type="ECO:0000256" key="7">
    <source>
        <dbReference type="ARBA" id="ARBA00022692"/>
    </source>
</evidence>
<dbReference type="OrthoDB" id="139172at2"/>